<dbReference type="EMBL" id="OC858395">
    <property type="protein sequence ID" value="CAD7626409.1"/>
    <property type="molecule type" value="Genomic_DNA"/>
</dbReference>
<evidence type="ECO:0000313" key="2">
    <source>
        <dbReference type="EMBL" id="CAD7626409.1"/>
    </source>
</evidence>
<feature type="transmembrane region" description="Helical" evidence="1">
    <location>
        <begin position="26"/>
        <end position="50"/>
    </location>
</feature>
<gene>
    <name evidence="2" type="ORF">OSB1V03_LOCUS6842</name>
</gene>
<evidence type="ECO:0000256" key="1">
    <source>
        <dbReference type="SAM" id="Phobius"/>
    </source>
</evidence>
<keyword evidence="1" id="KW-0472">Membrane</keyword>
<feature type="transmembrane region" description="Helical" evidence="1">
    <location>
        <begin position="123"/>
        <end position="142"/>
    </location>
</feature>
<proteinExistence type="predicted"/>
<reference evidence="2" key="1">
    <citation type="submission" date="2020-11" db="EMBL/GenBank/DDBJ databases">
        <authorList>
            <person name="Tran Van P."/>
        </authorList>
    </citation>
    <scope>NUCLEOTIDE SEQUENCE</scope>
</reference>
<dbReference type="EMBL" id="CAJPIZ010003820">
    <property type="protein sequence ID" value="CAG2106839.1"/>
    <property type="molecule type" value="Genomic_DNA"/>
</dbReference>
<organism evidence="2">
    <name type="scientific">Medioppia subpectinata</name>
    <dbReference type="NCBI Taxonomy" id="1979941"/>
    <lineage>
        <taxon>Eukaryota</taxon>
        <taxon>Metazoa</taxon>
        <taxon>Ecdysozoa</taxon>
        <taxon>Arthropoda</taxon>
        <taxon>Chelicerata</taxon>
        <taxon>Arachnida</taxon>
        <taxon>Acari</taxon>
        <taxon>Acariformes</taxon>
        <taxon>Sarcoptiformes</taxon>
        <taxon>Oribatida</taxon>
        <taxon>Brachypylina</taxon>
        <taxon>Oppioidea</taxon>
        <taxon>Oppiidae</taxon>
        <taxon>Medioppia</taxon>
    </lineage>
</organism>
<name>A0A7R9KR04_9ACAR</name>
<sequence>MNAPVVRTPEPPAALQKDRRFVSLQWTVVSLCCVDLLIGIIVVSLAATNYMTSEQIILDYYYYTWSPNKVIVIIIGSVGICAQFLGLWAVRRETYMLMGAYGTAQCFIGAFAIAWGLIPGYQFLWALIIIYLMTGMFALTLAHHIRRLRQIAFGQVVIATRRQCPQPHQSPDMVIVTPAYRVPTFSAPNVRADEPPTYAQSVANVNYGYDSNGDCVVSHTIPPPVKVWQP</sequence>
<accession>A0A7R9KR04</accession>
<keyword evidence="1" id="KW-0812">Transmembrane</keyword>
<feature type="transmembrane region" description="Helical" evidence="1">
    <location>
        <begin position="97"/>
        <end position="117"/>
    </location>
</feature>
<dbReference type="Proteomes" id="UP000759131">
    <property type="component" value="Unassembled WGS sequence"/>
</dbReference>
<evidence type="ECO:0000313" key="3">
    <source>
        <dbReference type="Proteomes" id="UP000759131"/>
    </source>
</evidence>
<keyword evidence="1" id="KW-1133">Transmembrane helix</keyword>
<dbReference type="AlphaFoldDB" id="A0A7R9KR04"/>
<keyword evidence="3" id="KW-1185">Reference proteome</keyword>
<feature type="transmembrane region" description="Helical" evidence="1">
    <location>
        <begin position="70"/>
        <end position="90"/>
    </location>
</feature>
<protein>
    <submittedName>
        <fullName evidence="2">Uncharacterized protein</fullName>
    </submittedName>
</protein>